<dbReference type="PANTHER" id="PTHR32305">
    <property type="match status" value="1"/>
</dbReference>
<evidence type="ECO:0000313" key="4">
    <source>
        <dbReference type="Proteomes" id="UP000636960"/>
    </source>
</evidence>
<feature type="signal peptide" evidence="2">
    <location>
        <begin position="1"/>
        <end position="25"/>
    </location>
</feature>
<evidence type="ECO:0000256" key="1">
    <source>
        <dbReference type="SAM" id="MobiDB-lite"/>
    </source>
</evidence>
<dbReference type="InterPro" id="IPR036844">
    <property type="entry name" value="Hint_dom_sf"/>
</dbReference>
<dbReference type="EMBL" id="BOMV01000087">
    <property type="protein sequence ID" value="GIF00649.1"/>
    <property type="molecule type" value="Genomic_DNA"/>
</dbReference>
<dbReference type="SUPFAM" id="SSF51294">
    <property type="entry name" value="Hedgehog/intein (Hint) domain"/>
    <property type="match status" value="1"/>
</dbReference>
<name>A0A919K5S1_9ACTN</name>
<dbReference type="InterPro" id="IPR006530">
    <property type="entry name" value="YD"/>
</dbReference>
<feature type="region of interest" description="Disordered" evidence="1">
    <location>
        <begin position="1880"/>
        <end position="1905"/>
    </location>
</feature>
<organism evidence="3 4">
    <name type="scientific">Paractinoplanes rishiriensis</name>
    <dbReference type="NCBI Taxonomy" id="1050105"/>
    <lineage>
        <taxon>Bacteria</taxon>
        <taxon>Bacillati</taxon>
        <taxon>Actinomycetota</taxon>
        <taxon>Actinomycetes</taxon>
        <taxon>Micromonosporales</taxon>
        <taxon>Micromonosporaceae</taxon>
        <taxon>Paractinoplanes</taxon>
    </lineage>
</organism>
<keyword evidence="4" id="KW-1185">Reference proteome</keyword>
<dbReference type="Gene3D" id="2.180.10.10">
    <property type="entry name" value="RHS repeat-associated core"/>
    <property type="match status" value="1"/>
</dbReference>
<dbReference type="NCBIfam" id="TIGR01643">
    <property type="entry name" value="YD_repeat_2x"/>
    <property type="match status" value="1"/>
</dbReference>
<feature type="chain" id="PRO_5037323394" evidence="2">
    <location>
        <begin position="26"/>
        <end position="2271"/>
    </location>
</feature>
<dbReference type="InterPro" id="IPR031325">
    <property type="entry name" value="RHS_repeat"/>
</dbReference>
<comment type="caution">
    <text evidence="3">The sequence shown here is derived from an EMBL/GenBank/DDBJ whole genome shotgun (WGS) entry which is preliminary data.</text>
</comment>
<protein>
    <submittedName>
        <fullName evidence="3">Type IV secretion protein Rhs</fullName>
    </submittedName>
</protein>
<gene>
    <name evidence="3" type="ORF">Ari01nite_81130</name>
</gene>
<sequence length="2271" mass="241584">MRAWLAFGMAVTCLVTVVAATPAAAAPPDAGPSKPSPGVAVDGVKPSPYRFTTPKDAAKKNYRPRATRWPKAATAQLKLKNGRTRAAAAPVWASRATDAGPSQVEVKVLDQTTAQRSGVAGVLVKVTAKQGAGRTRVGIDYGGFAEAYGGNFSSRLRLVQLPTCALSTPEVASCRTATPLATTNDRGTHEISAEVGLTANTQSVVLAAAAAPGTDGAPGGTYAASDLKASGSWSGGNGAGSFTYSYPVAVPPAAGGLAPTVALKYDSSAVDGQTAASQAQASWVGDGWSTPKSYVEQSFASCKDNPGGSAAPKKTDDLCYNGPTLTLSLNGSSSTLVFDKTKNVWKPESDDGEVVTRVTGSNNGSGTAAADYWTVTTRDGSVYQFGRNRLPGWTADKATTNSVDTVPVYSPHAGDPCYNAAGFEQSMCTTARRWNLDYVTDAHGNAMAYYYQRATNHYGRNQGATATAYVRDSYLERIDYGFRDGGAYGTVANQVVFGTGNRCLTGTCQPLNESTKANWPDVPYDLICDSGATCQAWAPSYFSTVRLTSITTKQYSSASGQHEPVDSYALTQTMPATGDGTSPTLWLSSIVRTGHDTTGAPGASPITLPPVTFSGTKLQNRVTASDGLPAYYRQRLQSITTESGSVITVGYELPQPCGATSGLNPATNTKSCYPIRWTPEGYTEPILDWFNTYAVTRVTTDDPTGGAPLAATSYAYLGGAAWHYDDDETVKAKHRTYGEFRGYAKVQTFVGDGDRDRRTQTEAVFYRGMSKNNNSTVVNVTDSLGGVHEDHDELAGNTLESITYQGESGPVDSSTIRAYWISAATATRARDGLPALTAKRVETALTVQKQRITGAGAGWRYQQTDSTYDTNVDSPTFGVLKTSYSHTVPANAAYDRCTTNTYAPTSSNSRVVGLIAQTETVAVACGGFSQNTPASVPSALNTLTPPATVSRPAQVVSHTRMFYDDPDWSTTFPQTAAPTKGDLTMTQAAADYTNGAYTYQTTARASYDDYGRKLHSYDGNNNLTKTSYSMIGELETGSTITKPLGHTTSTTVSPRRGLVTSAKDINDLVSSQQYDALGRTTAAWLHGRPTTAPANHKFTYRISNTGISAVTSENANDANGYIKTVALYDAMLRPRQTQAVTHQSGRLVTDTFYDSRGWIAGTNNGWWDDTTTPAVGPPANAKDIGRKVPNQTINTYDGLGRAVIVEQAKDDVTVSKTVTVHNGDRTTVIPPTGGTVITTLTDPLGRTTSLREYTARPTLNTPSDTFTGTFTVTGGTTVNTTYGYDARGNQNSVTDVQNNPWTRQYNLLGQLVGKTDPDAGSTTDLTYDGNGNLLQSTDARGKTVSSTYDELNRQTATFAAPTASQSASNQLTALVYDNTNNAVANMTYPKGHLTTATSFSGGQPYKFQVRGFTVRGDSTGEVVTIPPTEGALAGAYTVLRTYTDGNFLLGKEQYQLKHGLPQETVTHQYDAFDKPNSLGGLGGYVQTVNKDAYGRVEQQTIGASTNLAVISNTFDEHTGLITGRKVTRQVTTPRDVAKQEFAYDLAGNPTRQTDTRLAANNIGETQCFRYDELRRLTSAWTATDSCATNPTTANRSMVGNTIGGGSAYWTSWVFDELGNRTSQIQHALPSGTDTTTDYKYDENGADQPHTLTSTITTGATTGSTSYAYDAAGYMTSRNAGNGNQTLTWTDTGKLNTVSAAGATSSNVYGPDGELLLQKDPGSVTLYLGTQQFVRNTATNTVTGTRYYALPGGGTVIRTGATSSYSFAFTDRHGTPTLYLDSTAQIPTWRQYTPYGDRRGATITVPDNRGFLNKTLNSSTGLLHVGAREYDMTIGRFISVDPIQDLSDPQQWNGYSYANNNPITLSDPTGLKPAGCEEERRNCRTLTPLPGSDGKEGDGRNGKGQPAKVRYGVAVTAAPDWKTYTNGWLATVREWQRPHWLGGVKRMPRPECMQGAPTCQGADVLDVVLFAQLLCKQPGFSCTGHESPLGAALAAAKDSGILFGGRDGSGAMGAKGPRPGQPRASSCNSFAPGTLVLLADGFRRAIEDVQVGDVVVTTDPESGKTTTKKITALHLNNDSELTSLTIKEADGSQAVVETTWHHKFWSKTQHAWMNAADLKAGEVLTSVNQAPITVSAVRNYTGAQAMHDLTVADIHTYYVLAGNTPVLVHNDGGAVIPWGDPNAFDPNSLRGMSAAEIEAAIPDTWERVPSASGGGVVYKDPKNFGRQIRVMPGYTAGNRPDALTHGPYVQVSQNGAKAKVPLAGNPTLGGGC</sequence>
<dbReference type="NCBIfam" id="TIGR03696">
    <property type="entry name" value="Rhs_assc_core"/>
    <property type="match status" value="1"/>
</dbReference>
<reference evidence="3" key="1">
    <citation type="submission" date="2021-01" db="EMBL/GenBank/DDBJ databases">
        <title>Whole genome shotgun sequence of Actinoplanes rishiriensis NBRC 108556.</title>
        <authorList>
            <person name="Komaki H."/>
            <person name="Tamura T."/>
        </authorList>
    </citation>
    <scope>NUCLEOTIDE SEQUENCE</scope>
    <source>
        <strain evidence="3">NBRC 108556</strain>
    </source>
</reference>
<dbReference type="InterPro" id="IPR050708">
    <property type="entry name" value="T6SS_VgrG/RHS"/>
</dbReference>
<accession>A0A919K5S1</accession>
<feature type="region of interest" description="Disordered" evidence="1">
    <location>
        <begin position="24"/>
        <end position="55"/>
    </location>
</feature>
<dbReference type="CDD" id="cd00081">
    <property type="entry name" value="Hint"/>
    <property type="match status" value="1"/>
</dbReference>
<dbReference type="Proteomes" id="UP000636960">
    <property type="component" value="Unassembled WGS sequence"/>
</dbReference>
<proteinExistence type="predicted"/>
<dbReference type="Pfam" id="PF05593">
    <property type="entry name" value="RHS_repeat"/>
    <property type="match status" value="1"/>
</dbReference>
<dbReference type="Pfam" id="PF07591">
    <property type="entry name" value="PT-HINT"/>
    <property type="match status" value="1"/>
</dbReference>
<dbReference type="Gene3D" id="2.170.16.10">
    <property type="entry name" value="Hedgehog/Intein (Hint) domain"/>
    <property type="match status" value="1"/>
</dbReference>
<dbReference type="PANTHER" id="PTHR32305:SF17">
    <property type="entry name" value="TRNA NUCLEASE WAPA"/>
    <property type="match status" value="1"/>
</dbReference>
<dbReference type="RefSeq" id="WP_203788658.1">
    <property type="nucleotide sequence ID" value="NZ_BOMV01000087.1"/>
</dbReference>
<keyword evidence="2" id="KW-0732">Signal</keyword>
<evidence type="ECO:0000256" key="2">
    <source>
        <dbReference type="SAM" id="SignalP"/>
    </source>
</evidence>
<evidence type="ECO:0000313" key="3">
    <source>
        <dbReference type="EMBL" id="GIF00649.1"/>
    </source>
</evidence>
<dbReference type="InterPro" id="IPR022385">
    <property type="entry name" value="Rhs_assc_core"/>
</dbReference>